<evidence type="ECO:0000313" key="6">
    <source>
        <dbReference type="Proteomes" id="UP000626109"/>
    </source>
</evidence>
<feature type="region of interest" description="Disordered" evidence="3">
    <location>
        <begin position="1058"/>
        <end position="1077"/>
    </location>
</feature>
<feature type="binding site" evidence="1">
    <location>
        <begin position="538"/>
        <end position="545"/>
    </location>
    <ligand>
        <name>ATP</name>
        <dbReference type="ChEBI" id="CHEBI:30616"/>
    </ligand>
</feature>
<accession>A0A813KIA9</accession>
<dbReference type="Gene3D" id="3.40.50.1820">
    <property type="entry name" value="alpha/beta hydrolase"/>
    <property type="match status" value="1"/>
</dbReference>
<dbReference type="InterPro" id="IPR036961">
    <property type="entry name" value="Kinesin_motor_dom_sf"/>
</dbReference>
<dbReference type="InterPro" id="IPR029058">
    <property type="entry name" value="AB_hydrolase_fold"/>
</dbReference>
<comment type="similarity">
    <text evidence="1">Belongs to the TRAFAC class myosin-kinesin ATPase superfamily. Kinesin family.</text>
</comment>
<keyword evidence="2" id="KW-0175">Coiled coil</keyword>
<dbReference type="GO" id="GO:0005524">
    <property type="term" value="F:ATP binding"/>
    <property type="evidence" value="ECO:0007669"/>
    <property type="project" value="UniProtKB-UniRule"/>
</dbReference>
<keyword evidence="1" id="KW-0505">Motor protein</keyword>
<feature type="compositionally biased region" description="Basic residues" evidence="3">
    <location>
        <begin position="1171"/>
        <end position="1195"/>
    </location>
</feature>
<reference evidence="5" key="1">
    <citation type="submission" date="2021-02" db="EMBL/GenBank/DDBJ databases">
        <authorList>
            <person name="Dougan E. K."/>
            <person name="Rhodes N."/>
            <person name="Thang M."/>
            <person name="Chan C."/>
        </authorList>
    </citation>
    <scope>NUCLEOTIDE SEQUENCE</scope>
</reference>
<protein>
    <recommendedName>
        <fullName evidence="4">Kinesin motor domain-containing protein</fullName>
    </recommendedName>
</protein>
<dbReference type="PRINTS" id="PR00380">
    <property type="entry name" value="KINESINHEAVY"/>
</dbReference>
<evidence type="ECO:0000259" key="4">
    <source>
        <dbReference type="PROSITE" id="PS50067"/>
    </source>
</evidence>
<evidence type="ECO:0000256" key="2">
    <source>
        <dbReference type="SAM" id="Coils"/>
    </source>
</evidence>
<feature type="compositionally biased region" description="Basic and acidic residues" evidence="3">
    <location>
        <begin position="1101"/>
        <end position="1114"/>
    </location>
</feature>
<feature type="region of interest" description="Disordered" evidence="3">
    <location>
        <begin position="1101"/>
        <end position="1121"/>
    </location>
</feature>
<dbReference type="InterPro" id="IPR027640">
    <property type="entry name" value="Kinesin-like_fam"/>
</dbReference>
<dbReference type="GO" id="GO:0007018">
    <property type="term" value="P:microtubule-based movement"/>
    <property type="evidence" value="ECO:0007669"/>
    <property type="project" value="InterPro"/>
</dbReference>
<dbReference type="PANTHER" id="PTHR47972:SF28">
    <property type="entry name" value="KINESIN-LIKE PROTEIN KLP-3"/>
    <property type="match status" value="1"/>
</dbReference>
<gene>
    <name evidence="5" type="ORF">PGLA2088_LOCUS34740</name>
</gene>
<dbReference type="GO" id="GO:0008017">
    <property type="term" value="F:microtubule binding"/>
    <property type="evidence" value="ECO:0007669"/>
    <property type="project" value="InterPro"/>
</dbReference>
<feature type="compositionally biased region" description="Low complexity" evidence="3">
    <location>
        <begin position="330"/>
        <end position="341"/>
    </location>
</feature>
<dbReference type="InterPro" id="IPR031852">
    <property type="entry name" value="Vik1/Cik1_MT-bd"/>
</dbReference>
<comment type="caution">
    <text evidence="5">The sequence shown here is derived from an EMBL/GenBank/DDBJ whole genome shotgun (WGS) entry which is preliminary data.</text>
</comment>
<dbReference type="PROSITE" id="PS50067">
    <property type="entry name" value="KINESIN_MOTOR_2"/>
    <property type="match status" value="1"/>
</dbReference>
<feature type="coiled-coil region" evidence="2">
    <location>
        <begin position="772"/>
        <end position="820"/>
    </location>
</feature>
<dbReference type="GO" id="GO:0003777">
    <property type="term" value="F:microtubule motor activity"/>
    <property type="evidence" value="ECO:0007669"/>
    <property type="project" value="InterPro"/>
</dbReference>
<feature type="compositionally biased region" description="Low complexity" evidence="3">
    <location>
        <begin position="1315"/>
        <end position="1334"/>
    </location>
</feature>
<feature type="region of interest" description="Disordered" evidence="3">
    <location>
        <begin position="1313"/>
        <end position="1390"/>
    </location>
</feature>
<evidence type="ECO:0000256" key="3">
    <source>
        <dbReference type="SAM" id="MobiDB-lite"/>
    </source>
</evidence>
<name>A0A813KIA9_POLGL</name>
<feature type="region of interest" description="Disordered" evidence="3">
    <location>
        <begin position="1271"/>
        <end position="1294"/>
    </location>
</feature>
<sequence>VLRFASERRMAWREEPMRIPVGGSWVSAQVALRQSPVVVIALHPWGPIGGSMQDPHCVTVCRLFGTAGCSTVRFDFRRGIGSGSASVEDVRAVAAWFTDRREDGSEPLASQVLVVGYSYGSMIGAAATAEIPAAIGYAALCPPIDYGWALYVFNGAWLRSQAIASEGRPKLLLIGTKDEFCSMKSFDKFAEELPEPKKVVILEGENHFGAYRSLPEVLTNWVVSAFGVSSLQQFAKGVPAAIAQQDQPQIFGSRMAYSARSMDDILFEAPCEQGPGSVSAGRNRMVPTDGSDAEDDEVLFDAEAPQEDESQQFSGFESPAAGNRTADGDLGPPEGLGLPKLGSASSPFDALASASLCYSAASRGSAVKAGVPPQLRRLLWLRWLRVTSAESPEDWLEELRLETQRAQTTETASQEALLAQGMHEVQLLNDRASRADEERRRCLEATSLKGPIRIIGRVRPALQGEEMDEGCLRVISKQQLEVMIEPKALLTADSLDHSTTTFYFDDLFDQDASDDDIFAAVRDELDAAVDGEAVCILGATGSGKTHTVSNLAERAALELERQAVALAKGGVKMDITVQIVEIYKEQLRDMLGQGDERPGPNSEPPRLKLSVSSSGATLLGAASRTTCADVSSACDFIHCGPRQVIALTPGDVFLTGCGVVKRVGKLSLVDLAGCERLKRSEAVGERRCEAQHINRSLSALADIISAKERRVLHVPYRNSKLTQLLQDTLGGAQQCRTVVIVVVSRRSLKGSDYSDFPLRLFPSVPAESGDVRDHLLLEVSRWRTEYEKAQAQMDKHRNELQLKEEQLREEKRCVAELVARGVASDHFERSRAHPVLRDTERRLEERRPGRRREVEQRLWGSATPLVSAMSEALGAAKSSASSRLQQQTLSLRRCSRLPHRPARSKVIRRKSVCGQVRELASSEPWLRAAARCSSPCSELLDPLDLLPLSATTAPVPSPSPSPSVKEAWLTILFLASWAGIDPWPAEGAPNNFPPGKTAMELLGQKVLSSLGHAAVRIRELTPAGRLEVRKVLGCLTVYLHQALLPGWLHRCRRIGRAGQGRSSSGVGAGEWEDERQVRWQEDTDVKAAPVSRQSCRFSVACRERSEEDRPKDPVSRSSRCRQELLSSRGQCLRPRLGEGGLAIHQEPQMRPLGAPALRSLRATQALWRQKTGPRRSRPPPPMKRPRSTSAHRRTNTPREYVVEVISKACARELTSMEPRLGGQVGGSLCESSRSSKQCPPSPALLLCPGRDEEEEVDDTDDIIGHGIFLGAGNTNRPGSDHEGSVSPSSDEGEIRNHLKQSLQLRLGAEMRGREAAAVAAATSRPPPSTSATAGGRASPRGYRGTSPGGVGVGDRSPQTYWARGQRTLPEAALRAPRSDRATSYSSSPPRPRIFSGIAMTAAHPYPAAWVHQRGSGGSLISRSGQCRSNCNSERSCGNSRQCHCP</sequence>
<feature type="region of interest" description="Disordered" evidence="3">
    <location>
        <begin position="270"/>
        <end position="293"/>
    </location>
</feature>
<dbReference type="InterPro" id="IPR001752">
    <property type="entry name" value="Kinesin_motor_dom"/>
</dbReference>
<evidence type="ECO:0000313" key="5">
    <source>
        <dbReference type="EMBL" id="CAE8707972.1"/>
    </source>
</evidence>
<feature type="region of interest" description="Disordered" evidence="3">
    <location>
        <begin position="305"/>
        <end position="341"/>
    </location>
</feature>
<keyword evidence="1" id="KW-0547">Nucleotide-binding</keyword>
<dbReference type="Pfam" id="PF16796">
    <property type="entry name" value="Microtub_bd"/>
    <property type="match status" value="1"/>
</dbReference>
<feature type="domain" description="Kinesin motor" evidence="4">
    <location>
        <begin position="451"/>
        <end position="767"/>
    </location>
</feature>
<keyword evidence="1" id="KW-0067">ATP-binding</keyword>
<dbReference type="SUPFAM" id="SSF53474">
    <property type="entry name" value="alpha/beta-Hydrolases"/>
    <property type="match status" value="1"/>
</dbReference>
<dbReference type="SUPFAM" id="SSF52540">
    <property type="entry name" value="P-loop containing nucleoside triphosphate hydrolases"/>
    <property type="match status" value="1"/>
</dbReference>
<dbReference type="PANTHER" id="PTHR47972">
    <property type="entry name" value="KINESIN-LIKE PROTEIN KLP-3"/>
    <property type="match status" value="1"/>
</dbReference>
<feature type="region of interest" description="Disordered" evidence="3">
    <location>
        <begin position="1167"/>
        <end position="1197"/>
    </location>
</feature>
<organism evidence="5 6">
    <name type="scientific">Polarella glacialis</name>
    <name type="common">Dinoflagellate</name>
    <dbReference type="NCBI Taxonomy" id="89957"/>
    <lineage>
        <taxon>Eukaryota</taxon>
        <taxon>Sar</taxon>
        <taxon>Alveolata</taxon>
        <taxon>Dinophyceae</taxon>
        <taxon>Suessiales</taxon>
        <taxon>Suessiaceae</taxon>
        <taxon>Polarella</taxon>
    </lineage>
</organism>
<feature type="non-terminal residue" evidence="5">
    <location>
        <position position="1445"/>
    </location>
</feature>
<dbReference type="InterPro" id="IPR027417">
    <property type="entry name" value="P-loop_NTPase"/>
</dbReference>
<dbReference type="Pfam" id="PF00225">
    <property type="entry name" value="Kinesin"/>
    <property type="match status" value="1"/>
</dbReference>
<dbReference type="GO" id="GO:0015630">
    <property type="term" value="C:microtubule cytoskeleton"/>
    <property type="evidence" value="ECO:0007669"/>
    <property type="project" value="TreeGrafter"/>
</dbReference>
<evidence type="ECO:0000256" key="1">
    <source>
        <dbReference type="PROSITE-ProRule" id="PRU00283"/>
    </source>
</evidence>
<proteinExistence type="inferred from homology"/>
<dbReference type="Gene3D" id="3.40.850.10">
    <property type="entry name" value="Kinesin motor domain"/>
    <property type="match status" value="2"/>
</dbReference>
<dbReference type="Proteomes" id="UP000626109">
    <property type="component" value="Unassembled WGS sequence"/>
</dbReference>
<dbReference type="SMART" id="SM00129">
    <property type="entry name" value="KISc"/>
    <property type="match status" value="1"/>
</dbReference>
<dbReference type="EMBL" id="CAJNNW010031544">
    <property type="protein sequence ID" value="CAE8707972.1"/>
    <property type="molecule type" value="Genomic_DNA"/>
</dbReference>